<dbReference type="EC" id="2.6.1.51" evidence="11"/>
<feature type="binding site" evidence="6">
    <location>
        <position position="334"/>
    </location>
    <ligand>
        <name>substrate</name>
    </ligand>
</feature>
<dbReference type="GO" id="GO:0008453">
    <property type="term" value="F:alanine-glyoxylate transaminase activity"/>
    <property type="evidence" value="ECO:0007669"/>
    <property type="project" value="TreeGrafter"/>
</dbReference>
<dbReference type="Pfam" id="PF00266">
    <property type="entry name" value="Aminotran_5"/>
    <property type="match status" value="1"/>
</dbReference>
<comment type="caution">
    <text evidence="11">The sequence shown here is derived from an EMBL/GenBank/DDBJ whole genome shotgun (WGS) entry which is preliminary data.</text>
</comment>
<reference evidence="12" key="1">
    <citation type="submission" date="2015-08" db="EMBL/GenBank/DDBJ databases">
        <title>Genome sequence of the strict anaerobe Clostridium homopropionicum LuHBu1 (DSM 5847T).</title>
        <authorList>
            <person name="Poehlein A."/>
            <person name="Beck M."/>
            <person name="Schiel-Bengelsdorf B."/>
            <person name="Bengelsdorf F.R."/>
            <person name="Daniel R."/>
            <person name="Duerre P."/>
        </authorList>
    </citation>
    <scope>NUCLEOTIDE SEQUENCE [LARGE SCALE GENOMIC DNA]</scope>
    <source>
        <strain evidence="12">DSM 5847</strain>
    </source>
</reference>
<dbReference type="PATRIC" id="fig|1121318.3.peg.3485"/>
<evidence type="ECO:0000256" key="1">
    <source>
        <dbReference type="ARBA" id="ARBA00001933"/>
    </source>
</evidence>
<dbReference type="AlphaFoldDB" id="A0A0L6Z5B8"/>
<dbReference type="InterPro" id="IPR024169">
    <property type="entry name" value="SP_NH2Trfase/AEP_transaminase"/>
</dbReference>
<dbReference type="InterPro" id="IPR020578">
    <property type="entry name" value="Aminotrans_V_PyrdxlP_BS"/>
</dbReference>
<dbReference type="PROSITE" id="PS00595">
    <property type="entry name" value="AA_TRANSFER_CLASS_5"/>
    <property type="match status" value="1"/>
</dbReference>
<keyword evidence="3 11" id="KW-0032">Aminotransferase</keyword>
<dbReference type="InterPro" id="IPR015421">
    <property type="entry name" value="PyrdxlP-dep_Trfase_major"/>
</dbReference>
<dbReference type="PANTHER" id="PTHR21152">
    <property type="entry name" value="AMINOTRANSFERASE CLASS V"/>
    <property type="match status" value="1"/>
</dbReference>
<keyword evidence="11" id="KW-0670">Pyruvate</keyword>
<evidence type="ECO:0000256" key="4">
    <source>
        <dbReference type="ARBA" id="ARBA00022679"/>
    </source>
</evidence>
<evidence type="ECO:0000256" key="9">
    <source>
        <dbReference type="RuleBase" id="RU004504"/>
    </source>
</evidence>
<dbReference type="STRING" id="36844.SAMN04488501_12617"/>
<evidence type="ECO:0000256" key="5">
    <source>
        <dbReference type="ARBA" id="ARBA00022898"/>
    </source>
</evidence>
<dbReference type="Proteomes" id="UP000037043">
    <property type="component" value="Unassembled WGS sequence"/>
</dbReference>
<dbReference type="PANTHER" id="PTHR21152:SF40">
    <property type="entry name" value="ALANINE--GLYOXYLATE AMINOTRANSFERASE"/>
    <property type="match status" value="1"/>
</dbReference>
<evidence type="ECO:0000259" key="10">
    <source>
        <dbReference type="Pfam" id="PF00266"/>
    </source>
</evidence>
<sequence length="357" mass="39658">MQEKLLMTPGPTNVPERVLRKMAEAVLHHRTTEYGMLFAEMNERIKRVFQTTNPVLTFPAAGTGGLEASIVNMFSKGDKVLIASIGVFGDRFIKIAKIFGLEVDEIKIPWGEGVTVEDIKGKLTDEHKALIVTHNETSTASTNPIKEIGEFMKGKNQLLIVDGVSSIGGIEAKMDEWNIDVLITASQKALMSPPGLAFVGVSEKAFEAAKKSTIPKYYWDFLSAREYLDKPVPENPYTPAVSLINAANEALKMIEEEGLYNVYKRHEVLAKKFRDETAKMGLKVFTNEKFISPTVTGFLIEEEGKASKIKKRMEQEFNIVIAGGQGKLKGKMIRVGHMGCVNEEMIDRTLDALKKCL</sequence>
<evidence type="ECO:0000256" key="8">
    <source>
        <dbReference type="RuleBase" id="RU004075"/>
    </source>
</evidence>
<feature type="modified residue" description="N6-(pyridoxal phosphate)lysine" evidence="7">
    <location>
        <position position="188"/>
    </location>
</feature>
<keyword evidence="4 11" id="KW-0808">Transferase</keyword>
<dbReference type="PIRSF" id="PIRSF000524">
    <property type="entry name" value="SPT"/>
    <property type="match status" value="1"/>
</dbReference>
<proteinExistence type="inferred from homology"/>
<evidence type="ECO:0000256" key="6">
    <source>
        <dbReference type="PIRSR" id="PIRSR000524-1"/>
    </source>
</evidence>
<dbReference type="GO" id="GO:0004760">
    <property type="term" value="F:L-serine-pyruvate transaminase activity"/>
    <property type="evidence" value="ECO:0007669"/>
    <property type="project" value="UniProtKB-EC"/>
</dbReference>
<dbReference type="InterPro" id="IPR015424">
    <property type="entry name" value="PyrdxlP-dep_Trfase"/>
</dbReference>
<feature type="domain" description="Aminotransferase class V" evidence="10">
    <location>
        <begin position="6"/>
        <end position="325"/>
    </location>
</feature>
<evidence type="ECO:0000256" key="3">
    <source>
        <dbReference type="ARBA" id="ARBA00022576"/>
    </source>
</evidence>
<dbReference type="EMBL" id="LHUR01000044">
    <property type="protein sequence ID" value="KOA18152.1"/>
    <property type="molecule type" value="Genomic_DNA"/>
</dbReference>
<evidence type="ECO:0000313" key="12">
    <source>
        <dbReference type="Proteomes" id="UP000037043"/>
    </source>
</evidence>
<organism evidence="11 12">
    <name type="scientific">Clostridium homopropionicum DSM 5847</name>
    <dbReference type="NCBI Taxonomy" id="1121318"/>
    <lineage>
        <taxon>Bacteria</taxon>
        <taxon>Bacillati</taxon>
        <taxon>Bacillota</taxon>
        <taxon>Clostridia</taxon>
        <taxon>Eubacteriales</taxon>
        <taxon>Clostridiaceae</taxon>
        <taxon>Clostridium</taxon>
    </lineage>
</organism>
<dbReference type="FunFam" id="3.40.640.10:FF:000027">
    <property type="entry name" value="Serine--pyruvate aminotransferase, mitochondrial"/>
    <property type="match status" value="1"/>
</dbReference>
<dbReference type="InterPro" id="IPR015422">
    <property type="entry name" value="PyrdxlP-dep_Trfase_small"/>
</dbReference>
<name>A0A0L6Z5B8_9CLOT</name>
<keyword evidence="12" id="KW-1185">Reference proteome</keyword>
<protein>
    <submittedName>
        <fullName evidence="11">Serine-pyruvate aminotransferase</fullName>
        <ecNumber evidence="11">2.6.1.51</ecNumber>
    </submittedName>
</protein>
<comment type="similarity">
    <text evidence="2 8">Belongs to the class-V pyridoxal-phosphate-dependent aminotransferase family.</text>
</comment>
<dbReference type="Gene3D" id="3.40.640.10">
    <property type="entry name" value="Type I PLP-dependent aspartate aminotransferase-like (Major domain)"/>
    <property type="match status" value="1"/>
</dbReference>
<accession>A0A0L6Z5B8</accession>
<evidence type="ECO:0000313" key="11">
    <source>
        <dbReference type="EMBL" id="KOA18152.1"/>
    </source>
</evidence>
<keyword evidence="5 7" id="KW-0663">Pyridoxal phosphate</keyword>
<dbReference type="RefSeq" id="WP_052222921.1">
    <property type="nucleotide sequence ID" value="NZ_LHUR01000044.1"/>
</dbReference>
<dbReference type="Gene3D" id="3.90.1150.10">
    <property type="entry name" value="Aspartate Aminotransferase, domain 1"/>
    <property type="match status" value="1"/>
</dbReference>
<dbReference type="GO" id="GO:0019265">
    <property type="term" value="P:glycine biosynthetic process, by transamination of glyoxylate"/>
    <property type="evidence" value="ECO:0007669"/>
    <property type="project" value="TreeGrafter"/>
</dbReference>
<evidence type="ECO:0000256" key="7">
    <source>
        <dbReference type="PIRSR" id="PIRSR000524-50"/>
    </source>
</evidence>
<gene>
    <name evidence="11" type="ORF">CLHOM_34860</name>
</gene>
<dbReference type="SUPFAM" id="SSF53383">
    <property type="entry name" value="PLP-dependent transferases"/>
    <property type="match status" value="1"/>
</dbReference>
<dbReference type="InterPro" id="IPR000192">
    <property type="entry name" value="Aminotrans_V_dom"/>
</dbReference>
<evidence type="ECO:0000256" key="2">
    <source>
        <dbReference type="ARBA" id="ARBA00009236"/>
    </source>
</evidence>
<comment type="cofactor">
    <cofactor evidence="1 7 9">
        <name>pyridoxal 5'-phosphate</name>
        <dbReference type="ChEBI" id="CHEBI:597326"/>
    </cofactor>
</comment>